<dbReference type="GeneID" id="6011882"/>
<evidence type="ECO:0000256" key="1">
    <source>
        <dbReference type="ARBA" id="ARBA00004613"/>
    </source>
</evidence>
<evidence type="ECO:0000256" key="2">
    <source>
        <dbReference type="ARBA" id="ARBA00010421"/>
    </source>
</evidence>
<feature type="region of interest" description="Disordered" evidence="4">
    <location>
        <begin position="1"/>
        <end position="67"/>
    </location>
</feature>
<dbReference type="InterPro" id="IPR010829">
    <property type="entry name" value="Cerato-platanin"/>
</dbReference>
<dbReference type="KEGG" id="cci:CC1G_11785"/>
<accession>A8NPK0</accession>
<evidence type="ECO:0000256" key="4">
    <source>
        <dbReference type="SAM" id="MobiDB-lite"/>
    </source>
</evidence>
<protein>
    <recommendedName>
        <fullName evidence="7">Expansin-like EG45 domain-containing protein</fullName>
    </recommendedName>
</protein>
<dbReference type="CDD" id="cd22778">
    <property type="entry name" value="DPBB_CEPL-like"/>
    <property type="match status" value="1"/>
</dbReference>
<dbReference type="AlphaFoldDB" id="A8NPK0"/>
<comment type="caution">
    <text evidence="5">The sequence shown here is derived from an EMBL/GenBank/DDBJ whole genome shotgun (WGS) entry which is preliminary data.</text>
</comment>
<evidence type="ECO:0000313" key="5">
    <source>
        <dbReference type="EMBL" id="EAU86477.1"/>
    </source>
</evidence>
<dbReference type="EMBL" id="AACS02000012">
    <property type="protein sequence ID" value="EAU86477.1"/>
    <property type="molecule type" value="Genomic_DNA"/>
</dbReference>
<reference evidence="5 6" key="1">
    <citation type="journal article" date="2010" name="Proc. Natl. Acad. Sci. U.S.A.">
        <title>Insights into evolution of multicellular fungi from the assembled chromosomes of the mushroom Coprinopsis cinerea (Coprinus cinereus).</title>
        <authorList>
            <person name="Stajich J.E."/>
            <person name="Wilke S.K."/>
            <person name="Ahren D."/>
            <person name="Au C.H."/>
            <person name="Birren B.W."/>
            <person name="Borodovsky M."/>
            <person name="Burns C."/>
            <person name="Canback B."/>
            <person name="Casselton L.A."/>
            <person name="Cheng C.K."/>
            <person name="Deng J."/>
            <person name="Dietrich F.S."/>
            <person name="Fargo D.C."/>
            <person name="Farman M.L."/>
            <person name="Gathman A.C."/>
            <person name="Goldberg J."/>
            <person name="Guigo R."/>
            <person name="Hoegger P.J."/>
            <person name="Hooker J.B."/>
            <person name="Huggins A."/>
            <person name="James T.Y."/>
            <person name="Kamada T."/>
            <person name="Kilaru S."/>
            <person name="Kodira C."/>
            <person name="Kues U."/>
            <person name="Kupfer D."/>
            <person name="Kwan H.S."/>
            <person name="Lomsadze A."/>
            <person name="Li W."/>
            <person name="Lilly W.W."/>
            <person name="Ma L.J."/>
            <person name="Mackey A.J."/>
            <person name="Manning G."/>
            <person name="Martin F."/>
            <person name="Muraguchi H."/>
            <person name="Natvig D.O."/>
            <person name="Palmerini H."/>
            <person name="Ramesh M.A."/>
            <person name="Rehmeyer C.J."/>
            <person name="Roe B.A."/>
            <person name="Shenoy N."/>
            <person name="Stanke M."/>
            <person name="Ter-Hovhannisyan V."/>
            <person name="Tunlid A."/>
            <person name="Velagapudi R."/>
            <person name="Vision T.J."/>
            <person name="Zeng Q."/>
            <person name="Zolan M.E."/>
            <person name="Pukkila P.J."/>
        </authorList>
    </citation>
    <scope>NUCLEOTIDE SEQUENCE [LARGE SCALE GENOMIC DNA]</scope>
    <source>
        <strain evidence="6">Okayama-7 / 130 / ATCC MYA-4618 / FGSC 9003</strain>
    </source>
</reference>
<evidence type="ECO:0008006" key="7">
    <source>
        <dbReference type="Google" id="ProtNLM"/>
    </source>
</evidence>
<dbReference type="VEuPathDB" id="FungiDB:CC1G_11785"/>
<dbReference type="InParanoid" id="A8NPK0"/>
<dbReference type="GO" id="GO:0005576">
    <property type="term" value="C:extracellular region"/>
    <property type="evidence" value="ECO:0007669"/>
    <property type="project" value="UniProtKB-SubCell"/>
</dbReference>
<sequence length="158" mass="16314">MLSRYKGFVENTSKSSESSILSDNRSFYTNLQFKPHQQCNPPTSLSSSPPPSPPPSPNNTSPSSTSAATVFPVIGGAEFITQGDDPDCGSCFNITSTPANGAGGQANTVFLTAVNTAPRGFVVCTDVVTDLLGLPRGSPVPPNVPVEAVRVEAGLCGL</sequence>
<feature type="compositionally biased region" description="Polar residues" evidence="4">
    <location>
        <begin position="10"/>
        <end position="39"/>
    </location>
</feature>
<dbReference type="InterPro" id="IPR036908">
    <property type="entry name" value="RlpA-like_sf"/>
</dbReference>
<proteinExistence type="inferred from homology"/>
<comment type="subcellular location">
    <subcellularLocation>
        <location evidence="1">Secreted</location>
    </subcellularLocation>
</comment>
<feature type="compositionally biased region" description="Pro residues" evidence="4">
    <location>
        <begin position="48"/>
        <end position="57"/>
    </location>
</feature>
<evidence type="ECO:0000256" key="3">
    <source>
        <dbReference type="ARBA" id="ARBA00022525"/>
    </source>
</evidence>
<name>A8NPK0_COPC7</name>
<comment type="similarity">
    <text evidence="2">Belongs to the cerato-platanin family.</text>
</comment>
<organism evidence="5 6">
    <name type="scientific">Coprinopsis cinerea (strain Okayama-7 / 130 / ATCC MYA-4618 / FGSC 9003)</name>
    <name type="common">Inky cap fungus</name>
    <name type="synonym">Hormographiella aspergillata</name>
    <dbReference type="NCBI Taxonomy" id="240176"/>
    <lineage>
        <taxon>Eukaryota</taxon>
        <taxon>Fungi</taxon>
        <taxon>Dikarya</taxon>
        <taxon>Basidiomycota</taxon>
        <taxon>Agaricomycotina</taxon>
        <taxon>Agaricomycetes</taxon>
        <taxon>Agaricomycetidae</taxon>
        <taxon>Agaricales</taxon>
        <taxon>Agaricineae</taxon>
        <taxon>Psathyrellaceae</taxon>
        <taxon>Coprinopsis</taxon>
    </lineage>
</organism>
<keyword evidence="6" id="KW-1185">Reference proteome</keyword>
<dbReference type="Proteomes" id="UP000001861">
    <property type="component" value="Unassembled WGS sequence"/>
</dbReference>
<keyword evidence="3" id="KW-0964">Secreted</keyword>
<evidence type="ECO:0000313" key="6">
    <source>
        <dbReference type="Proteomes" id="UP000001861"/>
    </source>
</evidence>
<gene>
    <name evidence="5" type="ORF">CC1G_11785</name>
</gene>
<dbReference type="RefSeq" id="XP_001835351.1">
    <property type="nucleotide sequence ID" value="XM_001835299.1"/>
</dbReference>
<dbReference type="Pfam" id="PF07249">
    <property type="entry name" value="Cerato-platanin"/>
    <property type="match status" value="1"/>
</dbReference>
<dbReference type="Gene3D" id="2.40.40.10">
    <property type="entry name" value="RlpA-like domain"/>
    <property type="match status" value="1"/>
</dbReference>